<dbReference type="Proteomes" id="UP000193778">
    <property type="component" value="Unassembled WGS sequence"/>
</dbReference>
<dbReference type="RefSeq" id="WP_159453916.1">
    <property type="nucleotide sequence ID" value="NZ_FWFP01000010.1"/>
</dbReference>
<dbReference type="PANTHER" id="PTHR33164">
    <property type="entry name" value="TRANSCRIPTIONAL REGULATOR, MARR FAMILY"/>
    <property type="match status" value="1"/>
</dbReference>
<name>A0A1X7A009_9RHOB</name>
<dbReference type="PROSITE" id="PS50995">
    <property type="entry name" value="HTH_MARR_2"/>
    <property type="match status" value="1"/>
</dbReference>
<dbReference type="InterPro" id="IPR036390">
    <property type="entry name" value="WH_DNA-bd_sf"/>
</dbReference>
<evidence type="ECO:0000313" key="3">
    <source>
        <dbReference type="Proteomes" id="UP000193778"/>
    </source>
</evidence>
<dbReference type="AlphaFoldDB" id="A0A1X7A009"/>
<sequence>MANQTSTGISTTRAQKAVLVQLESQGNRITTLALRLGISKQATSKLVQDLEGKKLVTRVPDPDDSRASLIQFTDAGKAVVETTVLYFEGLELKLGAQIGREDLNLVKAKLKQVANIMDPHGF</sequence>
<dbReference type="GO" id="GO:0006950">
    <property type="term" value="P:response to stress"/>
    <property type="evidence" value="ECO:0007669"/>
    <property type="project" value="TreeGrafter"/>
</dbReference>
<dbReference type="GO" id="GO:0003700">
    <property type="term" value="F:DNA-binding transcription factor activity"/>
    <property type="evidence" value="ECO:0007669"/>
    <property type="project" value="InterPro"/>
</dbReference>
<dbReference type="Gene3D" id="1.10.10.10">
    <property type="entry name" value="Winged helix-like DNA-binding domain superfamily/Winged helix DNA-binding domain"/>
    <property type="match status" value="1"/>
</dbReference>
<dbReference type="Pfam" id="PF12802">
    <property type="entry name" value="MarR_2"/>
    <property type="match status" value="1"/>
</dbReference>
<dbReference type="InterPro" id="IPR000835">
    <property type="entry name" value="HTH_MarR-typ"/>
</dbReference>
<dbReference type="PANTHER" id="PTHR33164:SF57">
    <property type="entry name" value="MARR-FAMILY TRANSCRIPTIONAL REGULATOR"/>
    <property type="match status" value="1"/>
</dbReference>
<dbReference type="InterPro" id="IPR039422">
    <property type="entry name" value="MarR/SlyA-like"/>
</dbReference>
<feature type="domain" description="HTH marR-type" evidence="1">
    <location>
        <begin position="1"/>
        <end position="115"/>
    </location>
</feature>
<dbReference type="OrthoDB" id="582199at2"/>
<proteinExistence type="predicted"/>
<dbReference type="InterPro" id="IPR036388">
    <property type="entry name" value="WH-like_DNA-bd_sf"/>
</dbReference>
<reference evidence="3" key="1">
    <citation type="submission" date="2017-03" db="EMBL/GenBank/DDBJ databases">
        <authorList>
            <person name="Rodrigo-Torres L."/>
            <person name="Arahal R.D."/>
            <person name="Lucena T."/>
        </authorList>
    </citation>
    <scope>NUCLEOTIDE SEQUENCE [LARGE SCALE GENOMIC DNA]</scope>
    <source>
        <strain evidence="3">CECT 8411</strain>
    </source>
</reference>
<evidence type="ECO:0000259" key="1">
    <source>
        <dbReference type="PROSITE" id="PS50995"/>
    </source>
</evidence>
<evidence type="ECO:0000313" key="2">
    <source>
        <dbReference type="EMBL" id="SLN66468.1"/>
    </source>
</evidence>
<dbReference type="SMART" id="SM00347">
    <property type="entry name" value="HTH_MARR"/>
    <property type="match status" value="1"/>
</dbReference>
<gene>
    <name evidence="2" type="ORF">RUM8411_03323</name>
</gene>
<dbReference type="SUPFAM" id="SSF46785">
    <property type="entry name" value="Winged helix' DNA-binding domain"/>
    <property type="match status" value="1"/>
</dbReference>
<accession>A0A1X7A009</accession>
<protein>
    <submittedName>
        <fullName evidence="2">MarR family protein</fullName>
    </submittedName>
</protein>
<keyword evidence="3" id="KW-1185">Reference proteome</keyword>
<organism evidence="2 3">
    <name type="scientific">Ruegeria meonggei</name>
    <dbReference type="NCBI Taxonomy" id="1446476"/>
    <lineage>
        <taxon>Bacteria</taxon>
        <taxon>Pseudomonadati</taxon>
        <taxon>Pseudomonadota</taxon>
        <taxon>Alphaproteobacteria</taxon>
        <taxon>Rhodobacterales</taxon>
        <taxon>Roseobacteraceae</taxon>
        <taxon>Ruegeria</taxon>
    </lineage>
</organism>
<dbReference type="EMBL" id="FWFP01000010">
    <property type="protein sequence ID" value="SLN66468.1"/>
    <property type="molecule type" value="Genomic_DNA"/>
</dbReference>